<proteinExistence type="predicted"/>
<dbReference type="RefSeq" id="XP_024514277.1">
    <property type="nucleotide sequence ID" value="XM_024658939.1"/>
</dbReference>
<keyword evidence="3" id="KW-1185">Reference proteome</keyword>
<evidence type="ECO:0000256" key="1">
    <source>
        <dbReference type="SAM" id="MobiDB-lite"/>
    </source>
</evidence>
<reference evidence="2 3" key="1">
    <citation type="journal article" date="2005" name="Science">
        <title>The genome of the basidiomycetous yeast and human pathogen Cryptococcus neoformans.</title>
        <authorList>
            <person name="Loftus B.J."/>
            <person name="Fung E."/>
            <person name="Roncaglia P."/>
            <person name="Rowley D."/>
            <person name="Amedeo P."/>
            <person name="Bruno D."/>
            <person name="Vamathevan J."/>
            <person name="Miranda M."/>
            <person name="Anderson I.J."/>
            <person name="Fraser J.A."/>
            <person name="Allen J.E."/>
            <person name="Bosdet I.E."/>
            <person name="Brent M.R."/>
            <person name="Chiu R."/>
            <person name="Doering T.L."/>
            <person name="Donlin M.J."/>
            <person name="D'Souza C.A."/>
            <person name="Fox D.S."/>
            <person name="Grinberg V."/>
            <person name="Fu J."/>
            <person name="Fukushima M."/>
            <person name="Haas B.J."/>
            <person name="Huang J.C."/>
            <person name="Janbon G."/>
            <person name="Jones S.J."/>
            <person name="Koo H.L."/>
            <person name="Krzywinski M.I."/>
            <person name="Kwon-Chung J.K."/>
            <person name="Lengeler K.B."/>
            <person name="Maiti R."/>
            <person name="Marra M.A."/>
            <person name="Marra R.E."/>
            <person name="Mathewson C.A."/>
            <person name="Mitchell T.G."/>
            <person name="Pertea M."/>
            <person name="Riggs F.R."/>
            <person name="Salzberg S.L."/>
            <person name="Schein J.E."/>
            <person name="Shvartsbeyn A."/>
            <person name="Shin H."/>
            <person name="Shumway M."/>
            <person name="Specht C.A."/>
            <person name="Suh B.B."/>
            <person name="Tenney A."/>
            <person name="Utterback T.R."/>
            <person name="Wickes B.L."/>
            <person name="Wortman J.R."/>
            <person name="Wye N.H."/>
            <person name="Kronstad J.W."/>
            <person name="Lodge J.K."/>
            <person name="Heitman J."/>
            <person name="Davis R.W."/>
            <person name="Fraser C.M."/>
            <person name="Hyman R.W."/>
        </authorList>
    </citation>
    <scope>NUCLEOTIDE SEQUENCE [LARGE SCALE GENOMIC DNA]</scope>
    <source>
        <strain evidence="3">JEC21 / ATCC MYA-565</strain>
    </source>
</reference>
<organism evidence="2 3">
    <name type="scientific">Cryptococcus deneoformans (strain JEC21 / ATCC MYA-565)</name>
    <name type="common">Cryptococcus neoformans var. neoformans serotype D</name>
    <dbReference type="NCBI Taxonomy" id="214684"/>
    <lineage>
        <taxon>Eukaryota</taxon>
        <taxon>Fungi</taxon>
        <taxon>Dikarya</taxon>
        <taxon>Basidiomycota</taxon>
        <taxon>Agaricomycotina</taxon>
        <taxon>Tremellomycetes</taxon>
        <taxon>Tremellales</taxon>
        <taxon>Cryptococcaceae</taxon>
        <taxon>Cryptococcus</taxon>
        <taxon>Cryptococcus neoformans species complex</taxon>
    </lineage>
</organism>
<dbReference type="AlphaFoldDB" id="A0A0S2LIZ1"/>
<dbReference type="GeneID" id="36392786"/>
<evidence type="ECO:0000313" key="3">
    <source>
        <dbReference type="Proteomes" id="UP000002149"/>
    </source>
</evidence>
<protein>
    <recommendedName>
        <fullName evidence="4">S1-like domain-containing protein</fullName>
    </recommendedName>
</protein>
<feature type="region of interest" description="Disordered" evidence="1">
    <location>
        <begin position="101"/>
        <end position="141"/>
    </location>
</feature>
<accession>A0A0S2LIZ1</accession>
<dbReference type="SMART" id="SM00652">
    <property type="entry name" value="eIF1a"/>
    <property type="match status" value="1"/>
</dbReference>
<dbReference type="Gene3D" id="2.40.50.140">
    <property type="entry name" value="Nucleic acid-binding proteins"/>
    <property type="match status" value="1"/>
</dbReference>
<feature type="compositionally biased region" description="Polar residues" evidence="1">
    <location>
        <begin position="1"/>
        <end position="11"/>
    </location>
</feature>
<dbReference type="SUPFAM" id="SSF50249">
    <property type="entry name" value="Nucleic acid-binding proteins"/>
    <property type="match status" value="1"/>
</dbReference>
<sequence length="141" mass="15637">MPRKQAPQQSYAPPLPHSHNLVQLGAPQGSNNFLCKDALGEERLVEISKSLKRMKGLIVMRGDYAVIRLFPTAPEESVRLVGEIVYILEKGDVKEWKRAGEWPPGFSADVLPSHPTEEKQATLETGEGEEADQSDDGRQSE</sequence>
<dbReference type="InterPro" id="IPR001253">
    <property type="entry name" value="TIF_eIF-1A"/>
</dbReference>
<dbReference type="GO" id="GO:0003743">
    <property type="term" value="F:translation initiation factor activity"/>
    <property type="evidence" value="ECO:0007669"/>
    <property type="project" value="InterPro"/>
</dbReference>
<dbReference type="InterPro" id="IPR012340">
    <property type="entry name" value="NA-bd_OB-fold"/>
</dbReference>
<dbReference type="PaxDb" id="214684-A0A0S2LIZ1"/>
<dbReference type="STRING" id="214684.A0A0S2LIZ1"/>
<dbReference type="KEGG" id="cne:CNC02515"/>
<dbReference type="OrthoDB" id="1738325at2759"/>
<evidence type="ECO:0000313" key="2">
    <source>
        <dbReference type="EMBL" id="ALO60460.1"/>
    </source>
</evidence>
<gene>
    <name evidence="2" type="ordered locus">CNC02515</name>
</gene>
<feature type="region of interest" description="Disordered" evidence="1">
    <location>
        <begin position="1"/>
        <end position="21"/>
    </location>
</feature>
<dbReference type="InParanoid" id="A0A0S2LIZ1"/>
<evidence type="ECO:0008006" key="4">
    <source>
        <dbReference type="Google" id="ProtNLM"/>
    </source>
</evidence>
<dbReference type="Proteomes" id="UP000002149">
    <property type="component" value="Chromosome 3"/>
</dbReference>
<dbReference type="EMBL" id="AE017343">
    <property type="protein sequence ID" value="ALO60460.1"/>
    <property type="molecule type" value="Genomic_DNA"/>
</dbReference>
<dbReference type="VEuPathDB" id="FungiDB:CNC02515"/>
<name>A0A0S2LIZ1_CRYD1</name>